<gene>
    <name evidence="1" type="ORF">CLV58_10551</name>
</gene>
<comment type="caution">
    <text evidence="1">The sequence shown here is derived from an EMBL/GenBank/DDBJ whole genome shotgun (WGS) entry which is preliminary data.</text>
</comment>
<keyword evidence="2" id="KW-1185">Reference proteome</keyword>
<proteinExistence type="predicted"/>
<dbReference type="InterPro" id="IPR011047">
    <property type="entry name" value="Quinoprotein_ADH-like_sf"/>
</dbReference>
<sequence>MQIKSTDFTIDLFEDLTYDPQSADNVVKYDYYYAPEDQQYRLLQRGICVTDEEQQVIRQVYIAASGGNTSINEHSYVLFEEGLAVCCGDSVFCLAVPDLTLLWQTKADTITCFGVFAHENDLIVHGELSISRLTKEGAIIWQFSASDIFVSLTSTINFRIEGRTIYVIDWDGIMYEVDAETGRLLREYREQPSADQLRATANIDTEKDVRGKLESLSKGLRSLFLRLLSFFRND</sequence>
<dbReference type="OrthoDB" id="334526at2"/>
<dbReference type="InterPro" id="IPR015943">
    <property type="entry name" value="WD40/YVTN_repeat-like_dom_sf"/>
</dbReference>
<dbReference type="EMBL" id="PVTE01000005">
    <property type="protein sequence ID" value="PRY41852.1"/>
    <property type="molecule type" value="Genomic_DNA"/>
</dbReference>
<name>A0A2T0T871_9BACT</name>
<dbReference type="AlphaFoldDB" id="A0A2T0T871"/>
<reference evidence="1 2" key="1">
    <citation type="submission" date="2018-03" db="EMBL/GenBank/DDBJ databases">
        <title>Genomic Encyclopedia of Archaeal and Bacterial Type Strains, Phase II (KMG-II): from individual species to whole genera.</title>
        <authorList>
            <person name="Goeker M."/>
        </authorList>
    </citation>
    <scope>NUCLEOTIDE SEQUENCE [LARGE SCALE GENOMIC DNA]</scope>
    <source>
        <strain evidence="1 2">DSM 28354</strain>
    </source>
</reference>
<evidence type="ECO:0000313" key="1">
    <source>
        <dbReference type="EMBL" id="PRY41852.1"/>
    </source>
</evidence>
<dbReference type="SUPFAM" id="SSF50998">
    <property type="entry name" value="Quinoprotein alcohol dehydrogenase-like"/>
    <property type="match status" value="1"/>
</dbReference>
<organism evidence="1 2">
    <name type="scientific">Spirosoma oryzae</name>
    <dbReference type="NCBI Taxonomy" id="1469603"/>
    <lineage>
        <taxon>Bacteria</taxon>
        <taxon>Pseudomonadati</taxon>
        <taxon>Bacteroidota</taxon>
        <taxon>Cytophagia</taxon>
        <taxon>Cytophagales</taxon>
        <taxon>Cytophagaceae</taxon>
        <taxon>Spirosoma</taxon>
    </lineage>
</organism>
<accession>A0A2T0T871</accession>
<dbReference type="Proteomes" id="UP000238375">
    <property type="component" value="Unassembled WGS sequence"/>
</dbReference>
<evidence type="ECO:0000313" key="2">
    <source>
        <dbReference type="Proteomes" id="UP000238375"/>
    </source>
</evidence>
<dbReference type="Gene3D" id="2.130.10.10">
    <property type="entry name" value="YVTN repeat-like/Quinoprotein amine dehydrogenase"/>
    <property type="match status" value="1"/>
</dbReference>
<protein>
    <submittedName>
        <fullName evidence="1">Uncharacterized protein</fullName>
    </submittedName>
</protein>